<dbReference type="GO" id="GO:0005856">
    <property type="term" value="C:cytoskeleton"/>
    <property type="evidence" value="ECO:0007669"/>
    <property type="project" value="TreeGrafter"/>
</dbReference>
<organism evidence="3 4">
    <name type="scientific">Effrenium voratum</name>
    <dbReference type="NCBI Taxonomy" id="2562239"/>
    <lineage>
        <taxon>Eukaryota</taxon>
        <taxon>Sar</taxon>
        <taxon>Alveolata</taxon>
        <taxon>Dinophyceae</taxon>
        <taxon>Suessiales</taxon>
        <taxon>Symbiodiniaceae</taxon>
        <taxon>Effrenium</taxon>
    </lineage>
</organism>
<reference evidence="3" key="1">
    <citation type="submission" date="2023-08" db="EMBL/GenBank/DDBJ databases">
        <authorList>
            <person name="Chen Y."/>
            <person name="Shah S."/>
            <person name="Dougan E. K."/>
            <person name="Thang M."/>
            <person name="Chan C."/>
        </authorList>
    </citation>
    <scope>NUCLEOTIDE SEQUENCE</scope>
</reference>
<dbReference type="AlphaFoldDB" id="A0AA36N785"/>
<sequence length="122" mass="14575">MMQKVKTLQKRLISKTEEAVEKDLALQEKEKLYLEMRNLLSKQPGPEVVEEVGKQQNNLKEKTKQMKAMAAELNMYHAQLNDYKDEIERITKELQDTKRRYFEQRHREQLMKDTSKPDKGVH</sequence>
<protein>
    <submittedName>
        <fullName evidence="3">Uncharacterized protein</fullName>
    </submittedName>
</protein>
<comment type="caution">
    <text evidence="3">The sequence shown here is derived from an EMBL/GenBank/DDBJ whole genome shotgun (WGS) entry which is preliminary data.</text>
</comment>
<evidence type="ECO:0000313" key="4">
    <source>
        <dbReference type="Proteomes" id="UP001178507"/>
    </source>
</evidence>
<dbReference type="PANTHER" id="PTHR32083:SF0">
    <property type="entry name" value="CILIA AND FLAGELLA-ASSOCIATED PROTEIN 58"/>
    <property type="match status" value="1"/>
</dbReference>
<keyword evidence="1" id="KW-0175">Coiled coil</keyword>
<evidence type="ECO:0000256" key="1">
    <source>
        <dbReference type="ARBA" id="ARBA00023054"/>
    </source>
</evidence>
<keyword evidence="4" id="KW-1185">Reference proteome</keyword>
<gene>
    <name evidence="3" type="ORF">EVOR1521_LOCUS20953</name>
</gene>
<name>A0AA36N785_9DINO</name>
<proteinExistence type="predicted"/>
<accession>A0AA36N785</accession>
<evidence type="ECO:0000313" key="3">
    <source>
        <dbReference type="EMBL" id="CAJ1396802.1"/>
    </source>
</evidence>
<feature type="region of interest" description="Disordered" evidence="2">
    <location>
        <begin position="98"/>
        <end position="122"/>
    </location>
</feature>
<dbReference type="Proteomes" id="UP001178507">
    <property type="component" value="Unassembled WGS sequence"/>
</dbReference>
<dbReference type="EMBL" id="CAUJNA010003243">
    <property type="protein sequence ID" value="CAJ1396802.1"/>
    <property type="molecule type" value="Genomic_DNA"/>
</dbReference>
<dbReference type="PANTHER" id="PTHR32083">
    <property type="entry name" value="CILIA AND FLAGELLA-ASSOCIATED PROTEIN 58-RELATED"/>
    <property type="match status" value="1"/>
</dbReference>
<evidence type="ECO:0000256" key="2">
    <source>
        <dbReference type="SAM" id="MobiDB-lite"/>
    </source>
</evidence>